<evidence type="ECO:0000313" key="7">
    <source>
        <dbReference type="EMBL" id="PIO61149.1"/>
    </source>
</evidence>
<keyword evidence="2 5" id="KW-0812">Transmembrane</keyword>
<comment type="subcellular location">
    <subcellularLocation>
        <location evidence="1">Membrane</location>
        <topology evidence="1">Multi-pass membrane protein</topology>
    </subcellularLocation>
</comment>
<organism evidence="7 8">
    <name type="scientific">Teladorsagia circumcincta</name>
    <name type="common">Brown stomach worm</name>
    <name type="synonym">Ostertagia circumcincta</name>
    <dbReference type="NCBI Taxonomy" id="45464"/>
    <lineage>
        <taxon>Eukaryota</taxon>
        <taxon>Metazoa</taxon>
        <taxon>Ecdysozoa</taxon>
        <taxon>Nematoda</taxon>
        <taxon>Chromadorea</taxon>
        <taxon>Rhabditida</taxon>
        <taxon>Rhabditina</taxon>
        <taxon>Rhabditomorpha</taxon>
        <taxon>Strongyloidea</taxon>
        <taxon>Trichostrongylidae</taxon>
        <taxon>Teladorsagia</taxon>
    </lineage>
</organism>
<keyword evidence="3 5" id="KW-1133">Transmembrane helix</keyword>
<feature type="non-terminal residue" evidence="7">
    <location>
        <position position="159"/>
    </location>
</feature>
<gene>
    <name evidence="7" type="ORF">TELCIR_17336</name>
</gene>
<proteinExistence type="predicted"/>
<dbReference type="EMBL" id="KZ354122">
    <property type="protein sequence ID" value="PIO61149.1"/>
    <property type="molecule type" value="Genomic_DNA"/>
</dbReference>
<evidence type="ECO:0000256" key="3">
    <source>
        <dbReference type="ARBA" id="ARBA00022989"/>
    </source>
</evidence>
<protein>
    <recommendedName>
        <fullName evidence="6">Ion transport domain-containing protein</fullName>
    </recommendedName>
</protein>
<evidence type="ECO:0000259" key="6">
    <source>
        <dbReference type="Pfam" id="PF00520"/>
    </source>
</evidence>
<dbReference type="PANTHER" id="PTHR45638:SF14">
    <property type="entry name" value="CYCLIC NUCLEOTIDE-BINDING DOMAIN-CONTAINING PROTEIN"/>
    <property type="match status" value="1"/>
</dbReference>
<dbReference type="AlphaFoldDB" id="A0A2G9TT18"/>
<evidence type="ECO:0000256" key="2">
    <source>
        <dbReference type="ARBA" id="ARBA00022692"/>
    </source>
</evidence>
<dbReference type="PANTHER" id="PTHR45638">
    <property type="entry name" value="CYCLIC NUCLEOTIDE-GATED CATION CHANNEL SUBUNIT A"/>
    <property type="match status" value="1"/>
</dbReference>
<reference evidence="7 8" key="1">
    <citation type="submission" date="2015-09" db="EMBL/GenBank/DDBJ databases">
        <title>Draft genome of the parasitic nematode Teladorsagia circumcincta isolate WARC Sus (inbred).</title>
        <authorList>
            <person name="Mitreva M."/>
        </authorList>
    </citation>
    <scope>NUCLEOTIDE SEQUENCE [LARGE SCALE GENOMIC DNA]</scope>
    <source>
        <strain evidence="7 8">S</strain>
    </source>
</reference>
<dbReference type="GO" id="GO:0005222">
    <property type="term" value="F:intracellularly cAMP-activated cation channel activity"/>
    <property type="evidence" value="ECO:0007669"/>
    <property type="project" value="TreeGrafter"/>
</dbReference>
<feature type="transmembrane region" description="Helical" evidence="5">
    <location>
        <begin position="85"/>
        <end position="103"/>
    </location>
</feature>
<keyword evidence="4 5" id="KW-0472">Membrane</keyword>
<keyword evidence="8" id="KW-1185">Reference proteome</keyword>
<dbReference type="GO" id="GO:0030553">
    <property type="term" value="F:cGMP binding"/>
    <property type="evidence" value="ECO:0007669"/>
    <property type="project" value="TreeGrafter"/>
</dbReference>
<dbReference type="GO" id="GO:0017071">
    <property type="term" value="C:intracellular cyclic nucleotide activated cation channel complex"/>
    <property type="evidence" value="ECO:0007669"/>
    <property type="project" value="TreeGrafter"/>
</dbReference>
<feature type="transmembrane region" description="Helical" evidence="5">
    <location>
        <begin position="56"/>
        <end position="79"/>
    </location>
</feature>
<dbReference type="SUPFAM" id="SSF81324">
    <property type="entry name" value="Voltage-gated potassium channels"/>
    <property type="match status" value="1"/>
</dbReference>
<evidence type="ECO:0000256" key="5">
    <source>
        <dbReference type="SAM" id="Phobius"/>
    </source>
</evidence>
<dbReference type="GO" id="GO:0005886">
    <property type="term" value="C:plasma membrane"/>
    <property type="evidence" value="ECO:0007669"/>
    <property type="project" value="TreeGrafter"/>
</dbReference>
<name>A0A2G9TT18_TELCI</name>
<evidence type="ECO:0000256" key="1">
    <source>
        <dbReference type="ARBA" id="ARBA00004141"/>
    </source>
</evidence>
<dbReference type="GO" id="GO:0005223">
    <property type="term" value="F:intracellularly cGMP-activated cation channel activity"/>
    <property type="evidence" value="ECO:0007669"/>
    <property type="project" value="TreeGrafter"/>
</dbReference>
<dbReference type="Pfam" id="PF00520">
    <property type="entry name" value="Ion_trans"/>
    <property type="match status" value="1"/>
</dbReference>
<feature type="domain" description="Ion transport" evidence="6">
    <location>
        <begin position="57"/>
        <end position="152"/>
    </location>
</feature>
<sequence>MTSAARLLETVKGRGDRKSIVAAFTDIDVENQFIKWKTVQSPIVYDVSVNPKGSIYWYWSCIVSAACFYNLTFITLMVYEDIRDGFYTQWIIGNLICDVIYLLDMWFQSRMLFYEHGCKVSDLSETRRNYFASEKFPLDIISILPTDLFLLLQYDASVF</sequence>
<evidence type="ECO:0000313" key="8">
    <source>
        <dbReference type="Proteomes" id="UP000230423"/>
    </source>
</evidence>
<dbReference type="InterPro" id="IPR050866">
    <property type="entry name" value="CNG_cation_channel"/>
</dbReference>
<dbReference type="OrthoDB" id="421226at2759"/>
<dbReference type="Proteomes" id="UP000230423">
    <property type="component" value="Unassembled WGS sequence"/>
</dbReference>
<dbReference type="GO" id="GO:0044877">
    <property type="term" value="F:protein-containing complex binding"/>
    <property type="evidence" value="ECO:0007669"/>
    <property type="project" value="TreeGrafter"/>
</dbReference>
<dbReference type="Gene3D" id="1.10.287.70">
    <property type="match status" value="1"/>
</dbReference>
<accession>A0A2G9TT18</accession>
<evidence type="ECO:0000256" key="4">
    <source>
        <dbReference type="ARBA" id="ARBA00023136"/>
    </source>
</evidence>
<dbReference type="InterPro" id="IPR005821">
    <property type="entry name" value="Ion_trans_dom"/>
</dbReference>